<keyword evidence="6 10" id="KW-0067">ATP-binding</keyword>
<comment type="catalytic activity">
    <reaction evidence="9 10">
        <text>N(6)-carboxybiotinyl-L-lysyl-[protein] + acetyl-CoA = N(6)-biotinyl-L-lysyl-[protein] + malonyl-CoA</text>
        <dbReference type="Rhea" id="RHEA:54728"/>
        <dbReference type="Rhea" id="RHEA-COMP:10505"/>
        <dbReference type="Rhea" id="RHEA-COMP:10506"/>
        <dbReference type="ChEBI" id="CHEBI:57288"/>
        <dbReference type="ChEBI" id="CHEBI:57384"/>
        <dbReference type="ChEBI" id="CHEBI:83144"/>
        <dbReference type="ChEBI" id="CHEBI:83145"/>
        <dbReference type="EC" id="2.1.3.15"/>
    </reaction>
</comment>
<keyword evidence="7 10" id="KW-0443">Lipid metabolism</keyword>
<keyword evidence="5 10" id="KW-0276">Fatty acid metabolism</keyword>
<reference evidence="11" key="1">
    <citation type="journal article" date="2020" name="mSystems">
        <title>Genome- and Community-Level Interaction Insights into Carbon Utilization and Element Cycling Functions of Hydrothermarchaeota in Hydrothermal Sediment.</title>
        <authorList>
            <person name="Zhou Z."/>
            <person name="Liu Y."/>
            <person name="Xu W."/>
            <person name="Pan J."/>
            <person name="Luo Z.H."/>
            <person name="Li M."/>
        </authorList>
    </citation>
    <scope>NUCLEOTIDE SEQUENCE [LARGE SCALE GENOMIC DNA]</scope>
    <source>
        <strain evidence="11">SpSt-222</strain>
    </source>
</reference>
<evidence type="ECO:0000256" key="10">
    <source>
        <dbReference type="HAMAP-Rule" id="MF_00823"/>
    </source>
</evidence>
<comment type="subunit">
    <text evidence="10">Acetyl-CoA carboxylase is a heterohexamer composed of biotin carboxyl carrier protein (AccB), biotin carboxylase (AccC) and two subunits each of ACCase subunit alpha (AccA) and ACCase subunit beta (AccD).</text>
</comment>
<keyword evidence="4 10" id="KW-0547">Nucleotide-binding</keyword>
<evidence type="ECO:0000256" key="9">
    <source>
        <dbReference type="ARBA" id="ARBA00049152"/>
    </source>
</evidence>
<dbReference type="NCBIfam" id="NF004344">
    <property type="entry name" value="PRK05724.1"/>
    <property type="match status" value="1"/>
</dbReference>
<dbReference type="PROSITE" id="PS50989">
    <property type="entry name" value="COA_CT_CTER"/>
    <property type="match status" value="1"/>
</dbReference>
<dbReference type="AlphaFoldDB" id="A0A7C1JSN3"/>
<keyword evidence="3 10" id="KW-0808">Transferase</keyword>
<name>A0A7C1JSN3_THERO</name>
<dbReference type="NCBIfam" id="NF041504">
    <property type="entry name" value="AccA_sub"/>
    <property type="match status" value="1"/>
</dbReference>
<comment type="subcellular location">
    <subcellularLocation>
        <location evidence="10">Cytoplasm</location>
    </subcellularLocation>
</comment>
<dbReference type="PANTHER" id="PTHR42853">
    <property type="entry name" value="ACETYL-COENZYME A CARBOXYLASE CARBOXYL TRANSFERASE SUBUNIT ALPHA"/>
    <property type="match status" value="1"/>
</dbReference>
<dbReference type="Pfam" id="PF03255">
    <property type="entry name" value="ACCA"/>
    <property type="match status" value="1"/>
</dbReference>
<keyword evidence="10" id="KW-0963">Cytoplasm</keyword>
<accession>A0A7C1JSN3</accession>
<evidence type="ECO:0000256" key="2">
    <source>
        <dbReference type="ARBA" id="ARBA00022516"/>
    </source>
</evidence>
<comment type="function">
    <text evidence="10">Component of the acetyl coenzyme A carboxylase (ACC) complex. First, biotin carboxylase catalyzes the carboxylation of biotin on its carrier protein (BCCP) and then the CO(2) group is transferred by the carboxyltransferase to acetyl-CoA to form malonyl-CoA.</text>
</comment>
<dbReference type="NCBIfam" id="TIGR00513">
    <property type="entry name" value="accA"/>
    <property type="match status" value="1"/>
</dbReference>
<dbReference type="InterPro" id="IPR029045">
    <property type="entry name" value="ClpP/crotonase-like_dom_sf"/>
</dbReference>
<protein>
    <recommendedName>
        <fullName evidence="10">Acetyl-coenzyme A carboxylase carboxyl transferase subunit alpha</fullName>
        <shortName evidence="10">ACCase subunit alpha</shortName>
        <shortName evidence="10">Acetyl-CoA carboxylase carboxyltransferase subunit alpha</shortName>
        <ecNumber evidence="10">2.1.3.15</ecNumber>
    </recommendedName>
</protein>
<dbReference type="PANTHER" id="PTHR42853:SF3">
    <property type="entry name" value="ACETYL-COENZYME A CARBOXYLASE CARBOXYL TRANSFERASE SUBUNIT ALPHA, CHLOROPLASTIC"/>
    <property type="match status" value="1"/>
</dbReference>
<evidence type="ECO:0000256" key="7">
    <source>
        <dbReference type="ARBA" id="ARBA00023098"/>
    </source>
</evidence>
<evidence type="ECO:0000256" key="1">
    <source>
        <dbReference type="ARBA" id="ARBA00004956"/>
    </source>
</evidence>
<evidence type="ECO:0000256" key="5">
    <source>
        <dbReference type="ARBA" id="ARBA00022832"/>
    </source>
</evidence>
<dbReference type="PRINTS" id="PR01069">
    <property type="entry name" value="ACCCTRFRASEA"/>
</dbReference>
<dbReference type="GO" id="GO:0009317">
    <property type="term" value="C:acetyl-CoA carboxylase complex"/>
    <property type="evidence" value="ECO:0007669"/>
    <property type="project" value="InterPro"/>
</dbReference>
<evidence type="ECO:0000256" key="8">
    <source>
        <dbReference type="ARBA" id="ARBA00023160"/>
    </source>
</evidence>
<dbReference type="GO" id="GO:2001295">
    <property type="term" value="P:malonyl-CoA biosynthetic process"/>
    <property type="evidence" value="ECO:0007669"/>
    <property type="project" value="UniProtKB-UniRule"/>
</dbReference>
<dbReference type="EMBL" id="DSJL01000011">
    <property type="protein sequence ID" value="HEF65786.1"/>
    <property type="molecule type" value="Genomic_DNA"/>
</dbReference>
<comment type="caution">
    <text evidence="11">The sequence shown here is derived from an EMBL/GenBank/DDBJ whole genome shotgun (WGS) entry which is preliminary data.</text>
</comment>
<dbReference type="InterPro" id="IPR011763">
    <property type="entry name" value="COA_CT_C"/>
</dbReference>
<dbReference type="UniPathway" id="UPA00655">
    <property type="reaction ID" value="UER00711"/>
</dbReference>
<comment type="pathway">
    <text evidence="1 10">Lipid metabolism; malonyl-CoA biosynthesis; malonyl-CoA from acetyl-CoA: step 1/1.</text>
</comment>
<keyword evidence="2 10" id="KW-0444">Lipid biosynthesis</keyword>
<organism evidence="11">
    <name type="scientific">Thermomicrobium roseum</name>
    <dbReference type="NCBI Taxonomy" id="500"/>
    <lineage>
        <taxon>Bacteria</taxon>
        <taxon>Pseudomonadati</taxon>
        <taxon>Thermomicrobiota</taxon>
        <taxon>Thermomicrobia</taxon>
        <taxon>Thermomicrobiales</taxon>
        <taxon>Thermomicrobiaceae</taxon>
        <taxon>Thermomicrobium</taxon>
    </lineage>
</organism>
<proteinExistence type="inferred from homology"/>
<evidence type="ECO:0000256" key="3">
    <source>
        <dbReference type="ARBA" id="ARBA00022679"/>
    </source>
</evidence>
<dbReference type="Gene3D" id="3.90.226.10">
    <property type="entry name" value="2-enoyl-CoA Hydratase, Chain A, domain 1"/>
    <property type="match status" value="1"/>
</dbReference>
<comment type="similarity">
    <text evidence="10">Belongs to the AccA family.</text>
</comment>
<dbReference type="GO" id="GO:0005524">
    <property type="term" value="F:ATP binding"/>
    <property type="evidence" value="ECO:0007669"/>
    <property type="project" value="UniProtKB-KW"/>
</dbReference>
<evidence type="ECO:0000313" key="11">
    <source>
        <dbReference type="EMBL" id="HEF65786.1"/>
    </source>
</evidence>
<keyword evidence="8 10" id="KW-0275">Fatty acid biosynthesis</keyword>
<dbReference type="GO" id="GO:0006633">
    <property type="term" value="P:fatty acid biosynthetic process"/>
    <property type="evidence" value="ECO:0007669"/>
    <property type="project" value="UniProtKB-KW"/>
</dbReference>
<keyword evidence="11" id="KW-0436">Ligase</keyword>
<evidence type="ECO:0000256" key="4">
    <source>
        <dbReference type="ARBA" id="ARBA00022741"/>
    </source>
</evidence>
<dbReference type="GO" id="GO:0003989">
    <property type="term" value="F:acetyl-CoA carboxylase activity"/>
    <property type="evidence" value="ECO:0007669"/>
    <property type="project" value="InterPro"/>
</dbReference>
<gene>
    <name evidence="10" type="primary">accA</name>
    <name evidence="11" type="ORF">ENP47_09345</name>
</gene>
<evidence type="ECO:0000256" key="6">
    <source>
        <dbReference type="ARBA" id="ARBA00022840"/>
    </source>
</evidence>
<dbReference type="HAMAP" id="MF_00823">
    <property type="entry name" value="AcetylCoA_CT_alpha"/>
    <property type="match status" value="1"/>
</dbReference>
<dbReference type="GO" id="GO:0016743">
    <property type="term" value="F:carboxyl- or carbamoyltransferase activity"/>
    <property type="evidence" value="ECO:0007669"/>
    <property type="project" value="UniProtKB-UniRule"/>
</dbReference>
<dbReference type="EC" id="2.1.3.15" evidence="10"/>
<dbReference type="InterPro" id="IPR001095">
    <property type="entry name" value="Acetyl_CoA_COase_a_su"/>
</dbReference>
<sequence>MMQLTAWDRVQLARHQARPHTLDYITELLEEPRELHGDRLFRDDPAIVAAIGRFGTRSVIVLGHQKGASTTENVARNFGMPRPEGYRKAIRILHLAEKFGLPVITFIDTPAADPGLESEERGQAWAISSCLQAFLRAQVPTLAVVIGEGGSGGALALAVCDRLLMLENAIFAVASPEACAAILWRDAARAPEAAETMRITAQELHRFGIADEVIPEPAPAHLDASGTIRRVGQALERHLEELLQLWHEHGPAHARHLRWARYRAIGLWHEDPVT</sequence>
<dbReference type="SUPFAM" id="SSF52096">
    <property type="entry name" value="ClpP/crotonase"/>
    <property type="match status" value="1"/>
</dbReference>